<evidence type="ECO:0000259" key="18">
    <source>
        <dbReference type="PROSITE" id="PS51786"/>
    </source>
</evidence>
<dbReference type="InterPro" id="IPR003959">
    <property type="entry name" value="ATPase_AAA_core"/>
</dbReference>
<dbReference type="Pfam" id="PF02190">
    <property type="entry name" value="LON_substr_bdg"/>
    <property type="match status" value="1"/>
</dbReference>
<dbReference type="PROSITE" id="PS51786">
    <property type="entry name" value="LON_PROTEOLYTIC"/>
    <property type="match status" value="1"/>
</dbReference>
<evidence type="ECO:0000256" key="14">
    <source>
        <dbReference type="HAMAP-Rule" id="MF_01973"/>
    </source>
</evidence>
<evidence type="ECO:0000256" key="10">
    <source>
        <dbReference type="ARBA" id="ARBA00053875"/>
    </source>
</evidence>
<dbReference type="GO" id="GO:0043565">
    <property type="term" value="F:sequence-specific DNA binding"/>
    <property type="evidence" value="ECO:0007669"/>
    <property type="project" value="UniProtKB-UniRule"/>
</dbReference>
<evidence type="ECO:0000256" key="11">
    <source>
        <dbReference type="ARBA" id="ARBA00066743"/>
    </source>
</evidence>
<dbReference type="GO" id="GO:0016887">
    <property type="term" value="F:ATP hydrolysis activity"/>
    <property type="evidence" value="ECO:0007669"/>
    <property type="project" value="UniProtKB-UniRule"/>
</dbReference>
<keyword evidence="4 14" id="KW-0547">Nucleotide-binding</keyword>
<comment type="subcellular location">
    <subcellularLocation>
        <location evidence="1 14 15">Cytoplasm</location>
    </subcellularLocation>
</comment>
<keyword evidence="2 14" id="KW-0963">Cytoplasm</keyword>
<dbReference type="InterPro" id="IPR054594">
    <property type="entry name" value="Lon_lid"/>
</dbReference>
<dbReference type="Proteomes" id="UP000694308">
    <property type="component" value="Unassembled WGS sequence"/>
</dbReference>
<evidence type="ECO:0000256" key="2">
    <source>
        <dbReference type="ARBA" id="ARBA00022490"/>
    </source>
</evidence>
<gene>
    <name evidence="14 20" type="primary">lon</name>
    <name evidence="20" type="ORF">I6U48_04215</name>
</gene>
<dbReference type="GO" id="GO:0034605">
    <property type="term" value="P:cellular response to heat"/>
    <property type="evidence" value="ECO:0007669"/>
    <property type="project" value="UniProtKB-UniRule"/>
</dbReference>
<evidence type="ECO:0000256" key="15">
    <source>
        <dbReference type="PIRNR" id="PIRNR001174"/>
    </source>
</evidence>
<dbReference type="PROSITE" id="PS51787">
    <property type="entry name" value="LON_N"/>
    <property type="match status" value="1"/>
</dbReference>
<dbReference type="PANTHER" id="PTHR10046">
    <property type="entry name" value="ATP DEPENDENT LON PROTEASE FAMILY MEMBER"/>
    <property type="match status" value="1"/>
</dbReference>
<dbReference type="GO" id="GO:0005524">
    <property type="term" value="F:ATP binding"/>
    <property type="evidence" value="ECO:0007669"/>
    <property type="project" value="UniProtKB-UniRule"/>
</dbReference>
<evidence type="ECO:0000256" key="12">
    <source>
        <dbReference type="ARBA" id="ARBA00071934"/>
    </source>
</evidence>
<dbReference type="SMART" id="SM00464">
    <property type="entry name" value="LON"/>
    <property type="match status" value="1"/>
</dbReference>
<reference evidence="20" key="1">
    <citation type="submission" date="2020-12" db="EMBL/GenBank/DDBJ databases">
        <title>Clostridium thailandense sp. nov., a novel acetogenic bacterium isolated from peat land soil in Thailand.</title>
        <authorList>
            <person name="Chaikitkaew S."/>
            <person name="Birkeland N.K."/>
        </authorList>
    </citation>
    <scope>NUCLEOTIDE SEQUENCE</scope>
    <source>
        <strain evidence="20">PL3</strain>
    </source>
</reference>
<comment type="caution">
    <text evidence="20">The sequence shown here is derived from an EMBL/GenBank/DDBJ whole genome shotgun (WGS) entry which is preliminary data.</text>
</comment>
<dbReference type="SMART" id="SM00382">
    <property type="entry name" value="AAA"/>
    <property type="match status" value="1"/>
</dbReference>
<dbReference type="InterPro" id="IPR008268">
    <property type="entry name" value="Peptidase_S16_AS"/>
</dbReference>
<comment type="catalytic activity">
    <reaction evidence="9 14 15 16">
        <text>Hydrolysis of proteins in presence of ATP.</text>
        <dbReference type="EC" id="3.4.21.53"/>
    </reaction>
</comment>
<feature type="binding site" evidence="14">
    <location>
        <begin position="356"/>
        <end position="363"/>
    </location>
    <ligand>
        <name>ATP</name>
        <dbReference type="ChEBI" id="CHEBI:30616"/>
    </ligand>
</feature>
<dbReference type="Pfam" id="PF05362">
    <property type="entry name" value="Lon_C"/>
    <property type="match status" value="1"/>
</dbReference>
<protein>
    <recommendedName>
        <fullName evidence="12 14">Lon protease</fullName>
        <ecNumber evidence="11 14">3.4.21.53</ecNumber>
    </recommendedName>
    <alternativeName>
        <fullName evidence="13 14">ATP-dependent protease La</fullName>
    </alternativeName>
</protein>
<evidence type="ECO:0000256" key="3">
    <source>
        <dbReference type="ARBA" id="ARBA00022670"/>
    </source>
</evidence>
<dbReference type="NCBIfam" id="TIGR00763">
    <property type="entry name" value="lon"/>
    <property type="match status" value="1"/>
</dbReference>
<dbReference type="EC" id="3.4.21.53" evidence="11 14"/>
<feature type="active site" evidence="14 16">
    <location>
        <position position="678"/>
    </location>
</feature>
<comment type="function">
    <text evidence="10 14">ATP-dependent serine protease that mediates the selective degradation of mutant and abnormal proteins as well as certain short-lived regulatory proteins. Required for cellular homeostasis and for survival from DNA damage and developmental changes induced by stress. Degrades polypeptides processively to yield small peptide fragments that are 5 to 10 amino acids long. Binds to DNA in a double-stranded, site-specific manner.</text>
</comment>
<dbReference type="CDD" id="cd19500">
    <property type="entry name" value="RecA-like_Lon"/>
    <property type="match status" value="1"/>
</dbReference>
<evidence type="ECO:0000313" key="21">
    <source>
        <dbReference type="Proteomes" id="UP000694308"/>
    </source>
</evidence>
<evidence type="ECO:0000256" key="8">
    <source>
        <dbReference type="ARBA" id="ARBA00023016"/>
    </source>
</evidence>
<name>A0A949WU22_9CLOT</name>
<evidence type="ECO:0000259" key="19">
    <source>
        <dbReference type="PROSITE" id="PS51787"/>
    </source>
</evidence>
<dbReference type="InterPro" id="IPR008269">
    <property type="entry name" value="Lon_proteolytic"/>
</dbReference>
<evidence type="ECO:0000256" key="16">
    <source>
        <dbReference type="PROSITE-ProRule" id="PRU01122"/>
    </source>
</evidence>
<dbReference type="GO" id="GO:0006515">
    <property type="term" value="P:protein quality control for misfolded or incompletely synthesized proteins"/>
    <property type="evidence" value="ECO:0007669"/>
    <property type="project" value="UniProtKB-UniRule"/>
</dbReference>
<keyword evidence="5 14" id="KW-0378">Hydrolase</keyword>
<dbReference type="GO" id="GO:0004252">
    <property type="term" value="F:serine-type endopeptidase activity"/>
    <property type="evidence" value="ECO:0007669"/>
    <property type="project" value="UniProtKB-UniRule"/>
</dbReference>
<dbReference type="InterPro" id="IPR003593">
    <property type="entry name" value="AAA+_ATPase"/>
</dbReference>
<dbReference type="HAMAP" id="MF_01973">
    <property type="entry name" value="lon_bact"/>
    <property type="match status" value="1"/>
</dbReference>
<evidence type="ECO:0000256" key="17">
    <source>
        <dbReference type="RuleBase" id="RU000591"/>
    </source>
</evidence>
<dbReference type="InterPro" id="IPR027065">
    <property type="entry name" value="Lon_Prtase"/>
</dbReference>
<evidence type="ECO:0000256" key="5">
    <source>
        <dbReference type="ARBA" id="ARBA00022801"/>
    </source>
</evidence>
<dbReference type="GO" id="GO:0004176">
    <property type="term" value="F:ATP-dependent peptidase activity"/>
    <property type="evidence" value="ECO:0007669"/>
    <property type="project" value="UniProtKB-UniRule"/>
</dbReference>
<keyword evidence="6 14" id="KW-0720">Serine protease</keyword>
<keyword evidence="7 14" id="KW-0067">ATP-binding</keyword>
<sequence length="795" mass="89324">MMSFNENNKEGMVIPISDIVLLPGVTSILKVSRLGEEQIRNLLKEDGENIALSLKQNFNKKELKEEDFYKVGVSFKVNEVEKTEKGYQLKVKVLDRVEIKSLSIQNNFIHAEYDIFPDNIDLYEKNQEEMLGYLKKVTYEISEKFQGSERYMKVIEEIRDLNSLMVHLSQFMPISNAEKYDLLETQSLKDRSLKFMDYLLKQKETLELQLQMAEKVSKKNNKYYRESMLREQLKIIQEELNEGKGENDKKGKDYLNKIEEAQMPPDIKNAALDELDKLQSQSPNSSDYNVIRNYLDLLVQLPWKKSETKPINLGEARRILDDAHYGLSKVKDRIIQHLAVMQLKKDKKGSILLLVGPPGTGKTSLGKSIAEALDRKYIRLSLGGIRDEAEIRGHRRTYVGAMPGRIIQSIKKAGESNPVMILDEVDKLMTGGYSGDPASALLEVLDPEQNNSFTDHYLDLPYDLSEVFFIATANSLESIPAPLLDRMEVIQISSYTINEKFHIGKNHLVPEVLEDHGLTEKQLVIEDYVLQKVISEYTLEAGVRGLKKQLAALARVTSEKIVSNTVELPYKITVDQLEELLGKQVSRHDKAQLDNPPGVVTGLAWTPVGGEILFIEATDMSGSGQVILTGKLGDVMKESARISLSLLKSRLPMNSINFKERDLHIHVPSGSVPKDGPSAGITLFTALASLVTGIKVDSKIAMTGEITLRGAVLPIGGLKEKLLGAQRAGITKVLIPKDNVVDLKDVPEEVKNQLTIIPVETIEDVLKETLDISLPRIERMFNQKEVIGFKESIGV</sequence>
<dbReference type="InterPro" id="IPR004815">
    <property type="entry name" value="Lon_bac/euk-typ"/>
</dbReference>
<keyword evidence="21" id="KW-1185">Reference proteome</keyword>
<feature type="domain" description="Lon N-terminal" evidence="19">
    <location>
        <begin position="11"/>
        <end position="203"/>
    </location>
</feature>
<dbReference type="PROSITE" id="PS01046">
    <property type="entry name" value="LON_SER"/>
    <property type="match status" value="1"/>
</dbReference>
<dbReference type="Pfam" id="PF22667">
    <property type="entry name" value="Lon_lid"/>
    <property type="match status" value="1"/>
</dbReference>
<accession>A0A949WU22</accession>
<keyword evidence="8 14" id="KW-0346">Stress response</keyword>
<evidence type="ECO:0000256" key="13">
    <source>
        <dbReference type="ARBA" id="ARBA00082722"/>
    </source>
</evidence>
<comment type="subunit">
    <text evidence="14 15">Homohexamer. Organized in a ring with a central cavity.</text>
</comment>
<evidence type="ECO:0000256" key="6">
    <source>
        <dbReference type="ARBA" id="ARBA00022825"/>
    </source>
</evidence>
<evidence type="ECO:0000313" key="20">
    <source>
        <dbReference type="EMBL" id="MBV7272122.1"/>
    </source>
</evidence>
<dbReference type="AlphaFoldDB" id="A0A949WU22"/>
<organism evidence="20 21">
    <name type="scientific">Clostridium thailandense</name>
    <dbReference type="NCBI Taxonomy" id="2794346"/>
    <lineage>
        <taxon>Bacteria</taxon>
        <taxon>Bacillati</taxon>
        <taxon>Bacillota</taxon>
        <taxon>Clostridia</taxon>
        <taxon>Eubacteriales</taxon>
        <taxon>Clostridiaceae</taxon>
        <taxon>Clostridium</taxon>
    </lineage>
</organism>
<evidence type="ECO:0000256" key="1">
    <source>
        <dbReference type="ARBA" id="ARBA00004496"/>
    </source>
</evidence>
<feature type="active site" evidence="14 16">
    <location>
        <position position="721"/>
    </location>
</feature>
<dbReference type="PIRSF" id="PIRSF001174">
    <property type="entry name" value="Lon_proteas"/>
    <property type="match status" value="1"/>
</dbReference>
<dbReference type="RefSeq" id="WP_218319153.1">
    <property type="nucleotide sequence ID" value="NZ_JAEEGC010000018.1"/>
</dbReference>
<dbReference type="FunFam" id="1.20.5.5270:FF:000002">
    <property type="entry name" value="Lon protease homolog"/>
    <property type="match status" value="1"/>
</dbReference>
<evidence type="ECO:0000256" key="4">
    <source>
        <dbReference type="ARBA" id="ARBA00022741"/>
    </source>
</evidence>
<dbReference type="GO" id="GO:0005737">
    <property type="term" value="C:cytoplasm"/>
    <property type="evidence" value="ECO:0007669"/>
    <property type="project" value="UniProtKB-SubCell"/>
</dbReference>
<evidence type="ECO:0000256" key="9">
    <source>
        <dbReference type="ARBA" id="ARBA00050665"/>
    </source>
</evidence>
<dbReference type="InterPro" id="IPR003111">
    <property type="entry name" value="Lon_prtase_N"/>
</dbReference>
<dbReference type="FunFam" id="3.40.50.300:FF:000021">
    <property type="entry name" value="Lon protease homolog"/>
    <property type="match status" value="1"/>
</dbReference>
<dbReference type="InterPro" id="IPR027543">
    <property type="entry name" value="Lon_bac"/>
</dbReference>
<feature type="domain" description="Lon proteolytic" evidence="18">
    <location>
        <begin position="594"/>
        <end position="772"/>
    </location>
</feature>
<dbReference type="EMBL" id="JAEEGC010000018">
    <property type="protein sequence ID" value="MBV7272122.1"/>
    <property type="molecule type" value="Genomic_DNA"/>
</dbReference>
<keyword evidence="3 14" id="KW-0645">Protease</keyword>
<proteinExistence type="evidence at transcript level"/>
<comment type="similarity">
    <text evidence="14 15 16 17">Belongs to the peptidase S16 family.</text>
</comment>
<dbReference type="Pfam" id="PF00004">
    <property type="entry name" value="AAA"/>
    <property type="match status" value="1"/>
</dbReference>
<evidence type="ECO:0000256" key="7">
    <source>
        <dbReference type="ARBA" id="ARBA00022840"/>
    </source>
</evidence>
<comment type="induction">
    <text evidence="14">By heat shock.</text>
</comment>